<gene>
    <name evidence="3" type="ORF">R3P38DRAFT_2792112</name>
</gene>
<evidence type="ECO:0000259" key="2">
    <source>
        <dbReference type="PROSITE" id="PS50181"/>
    </source>
</evidence>
<accession>A0AAW0AG24</accession>
<feature type="domain" description="F-box" evidence="2">
    <location>
        <begin position="43"/>
        <end position="93"/>
    </location>
</feature>
<organism evidence="3 4">
    <name type="scientific">Favolaschia claudopus</name>
    <dbReference type="NCBI Taxonomy" id="2862362"/>
    <lineage>
        <taxon>Eukaryota</taxon>
        <taxon>Fungi</taxon>
        <taxon>Dikarya</taxon>
        <taxon>Basidiomycota</taxon>
        <taxon>Agaricomycotina</taxon>
        <taxon>Agaricomycetes</taxon>
        <taxon>Agaricomycetidae</taxon>
        <taxon>Agaricales</taxon>
        <taxon>Marasmiineae</taxon>
        <taxon>Mycenaceae</taxon>
        <taxon>Favolaschia</taxon>
    </lineage>
</organism>
<dbReference type="Proteomes" id="UP001362999">
    <property type="component" value="Unassembled WGS sequence"/>
</dbReference>
<feature type="region of interest" description="Disordered" evidence="1">
    <location>
        <begin position="541"/>
        <end position="565"/>
    </location>
</feature>
<dbReference type="SUPFAM" id="SSF81383">
    <property type="entry name" value="F-box domain"/>
    <property type="match status" value="1"/>
</dbReference>
<dbReference type="InterPro" id="IPR036047">
    <property type="entry name" value="F-box-like_dom_sf"/>
</dbReference>
<name>A0AAW0AG24_9AGAR</name>
<proteinExistence type="predicted"/>
<dbReference type="CDD" id="cd09917">
    <property type="entry name" value="F-box_SF"/>
    <property type="match status" value="1"/>
</dbReference>
<comment type="caution">
    <text evidence="3">The sequence shown here is derived from an EMBL/GenBank/DDBJ whole genome shotgun (WGS) entry which is preliminary data.</text>
</comment>
<reference evidence="3 4" key="1">
    <citation type="journal article" date="2024" name="J Genomics">
        <title>Draft genome sequencing and assembly of Favolaschia claudopus CIRM-BRFM 2984 isolated from oak limbs.</title>
        <authorList>
            <person name="Navarro D."/>
            <person name="Drula E."/>
            <person name="Chaduli D."/>
            <person name="Cazenave R."/>
            <person name="Ahrendt S."/>
            <person name="Wang J."/>
            <person name="Lipzen A."/>
            <person name="Daum C."/>
            <person name="Barry K."/>
            <person name="Grigoriev I.V."/>
            <person name="Favel A."/>
            <person name="Rosso M.N."/>
            <person name="Martin F."/>
        </authorList>
    </citation>
    <scope>NUCLEOTIDE SEQUENCE [LARGE SCALE GENOMIC DNA]</scope>
    <source>
        <strain evidence="3 4">CIRM-BRFM 2984</strain>
    </source>
</reference>
<dbReference type="SUPFAM" id="SSF52047">
    <property type="entry name" value="RNI-like"/>
    <property type="match status" value="1"/>
</dbReference>
<dbReference type="Pfam" id="PF12937">
    <property type="entry name" value="F-box-like"/>
    <property type="match status" value="1"/>
</dbReference>
<dbReference type="InterPro" id="IPR001810">
    <property type="entry name" value="F-box_dom"/>
</dbReference>
<evidence type="ECO:0000313" key="3">
    <source>
        <dbReference type="EMBL" id="KAK7008006.1"/>
    </source>
</evidence>
<dbReference type="EMBL" id="JAWWNJ010000069">
    <property type="protein sequence ID" value="KAK7008006.1"/>
    <property type="molecule type" value="Genomic_DNA"/>
</dbReference>
<dbReference type="PROSITE" id="PS50181">
    <property type="entry name" value="FBOX"/>
    <property type="match status" value="1"/>
</dbReference>
<keyword evidence="4" id="KW-1185">Reference proteome</keyword>
<evidence type="ECO:0000313" key="4">
    <source>
        <dbReference type="Proteomes" id="UP001362999"/>
    </source>
</evidence>
<sequence>MSRNEVKLELPEPYSRLNPQKPFGTPFHGRKTYTFIRGLVHPAQTVLDLPTEIWLDILSYVPEHSLDALSRTCNRLRWITLPLLFRSQLFFPFLETFTFRRLDTTFDEYQDRMTRRVSFMSSAQMAGIIQELHILYYGPGYNRRHNVTHTPIEAVFDALFSALPTFQHLTKLILQYPACNAALFGSLKQLQHLLSFELEVSSAASGTIPIPAQKEFILNRTYSPIKLFPSDEFSLYFLFPAKLEVIVAGFTGTETIARALNLAHDTGVPLSRLATLDLAVRFVASPHLHGALAACPNLTSLRLRSSALDGHVSPTPAPSHLPATLIPHLTSFHGPLDFALIFSPHRTLRALRLWSSHSVSSVSAPWLIHGILSQLPMSMGLRLTSLDLGVTLLPHSLFAAIRDAFPSLERLAVNAHLDSFHPGTVVRHTLHAPPSPASIPADAEFEPTGDNFPAEIYVNLRLPAGLRIHTLRLGTQLAGAPDIDTDTEADSPSNNSELATLWQSANEVMSAFPNGYDPTSWRRWLVDRPWYVVEWRRVEEEEVEEDGQGEEARNGKEDEEEDTEVVRGRICIEDFNEGCGSRRRGR</sequence>
<dbReference type="AlphaFoldDB" id="A0AAW0AG24"/>
<evidence type="ECO:0000256" key="1">
    <source>
        <dbReference type="SAM" id="MobiDB-lite"/>
    </source>
</evidence>
<protein>
    <submittedName>
        <fullName evidence="3">Ubiquitin family protein</fullName>
    </submittedName>
</protein>
<dbReference type="Gene3D" id="3.80.10.10">
    <property type="entry name" value="Ribonuclease Inhibitor"/>
    <property type="match status" value="1"/>
</dbReference>
<dbReference type="InterPro" id="IPR032675">
    <property type="entry name" value="LRR_dom_sf"/>
</dbReference>